<evidence type="ECO:0000256" key="1">
    <source>
        <dbReference type="ARBA" id="ARBA00004651"/>
    </source>
</evidence>
<evidence type="ECO:0000313" key="11">
    <source>
        <dbReference type="Proteomes" id="UP000327013"/>
    </source>
</evidence>
<feature type="domain" description="Casparian strip membrane protein" evidence="9">
    <location>
        <begin position="7"/>
        <end position="142"/>
    </location>
</feature>
<dbReference type="EMBL" id="CM017321">
    <property type="protein sequence ID" value="KAE7996108.1"/>
    <property type="molecule type" value="Genomic_DNA"/>
</dbReference>
<keyword evidence="11" id="KW-1185">Reference proteome</keyword>
<reference evidence="10 11" key="1">
    <citation type="submission" date="2019-06" db="EMBL/GenBank/DDBJ databases">
        <title>A chromosomal-level reference genome of Carpinus fangiana (Coryloideae, Betulaceae).</title>
        <authorList>
            <person name="Yang X."/>
            <person name="Wang Z."/>
            <person name="Zhang L."/>
            <person name="Hao G."/>
            <person name="Liu J."/>
            <person name="Yang Y."/>
        </authorList>
    </citation>
    <scope>NUCLEOTIDE SEQUENCE [LARGE SCALE GENOMIC DNA]</scope>
    <source>
        <strain evidence="10">Cfa_2016G</strain>
        <tissue evidence="10">Leaf</tissue>
    </source>
</reference>
<comment type="similarity">
    <text evidence="2 8">Belongs to the Casparian strip membrane proteins (CASP) family.</text>
</comment>
<evidence type="ECO:0000256" key="5">
    <source>
        <dbReference type="ARBA" id="ARBA00022692"/>
    </source>
</evidence>
<feature type="transmembrane region" description="Helical" evidence="8">
    <location>
        <begin position="130"/>
        <end position="156"/>
    </location>
</feature>
<dbReference type="InterPro" id="IPR006702">
    <property type="entry name" value="CASP_dom"/>
</dbReference>
<comment type="subunit">
    <text evidence="3 8">Homodimer and heterodimers.</text>
</comment>
<evidence type="ECO:0000259" key="9">
    <source>
        <dbReference type="Pfam" id="PF04535"/>
    </source>
</evidence>
<proteinExistence type="inferred from homology"/>
<evidence type="ECO:0000256" key="6">
    <source>
        <dbReference type="ARBA" id="ARBA00022989"/>
    </source>
</evidence>
<evidence type="ECO:0000256" key="2">
    <source>
        <dbReference type="ARBA" id="ARBA00007651"/>
    </source>
</evidence>
<feature type="transmembrane region" description="Helical" evidence="8">
    <location>
        <begin position="12"/>
        <end position="33"/>
    </location>
</feature>
<protein>
    <recommendedName>
        <fullName evidence="8">CASP-like protein</fullName>
    </recommendedName>
</protein>
<keyword evidence="7 8" id="KW-0472">Membrane</keyword>
<dbReference type="Pfam" id="PF04535">
    <property type="entry name" value="CASP_dom"/>
    <property type="match status" value="1"/>
</dbReference>
<comment type="subcellular location">
    <subcellularLocation>
        <location evidence="1 8">Cell membrane</location>
        <topology evidence="1 8">Multi-pass membrane protein</topology>
    </subcellularLocation>
</comment>
<keyword evidence="6 8" id="KW-1133">Transmembrane helix</keyword>
<evidence type="ECO:0000256" key="3">
    <source>
        <dbReference type="ARBA" id="ARBA00011489"/>
    </source>
</evidence>
<feature type="transmembrane region" description="Helical" evidence="8">
    <location>
        <begin position="81"/>
        <end position="110"/>
    </location>
</feature>
<organism evidence="10 11">
    <name type="scientific">Carpinus fangiana</name>
    <dbReference type="NCBI Taxonomy" id="176857"/>
    <lineage>
        <taxon>Eukaryota</taxon>
        <taxon>Viridiplantae</taxon>
        <taxon>Streptophyta</taxon>
        <taxon>Embryophyta</taxon>
        <taxon>Tracheophyta</taxon>
        <taxon>Spermatophyta</taxon>
        <taxon>Magnoliopsida</taxon>
        <taxon>eudicotyledons</taxon>
        <taxon>Gunneridae</taxon>
        <taxon>Pentapetalae</taxon>
        <taxon>rosids</taxon>
        <taxon>fabids</taxon>
        <taxon>Fagales</taxon>
        <taxon>Betulaceae</taxon>
        <taxon>Carpinus</taxon>
    </lineage>
</organism>
<dbReference type="AlphaFoldDB" id="A0A5N6QA01"/>
<evidence type="ECO:0000313" key="10">
    <source>
        <dbReference type="EMBL" id="KAE7996108.1"/>
    </source>
</evidence>
<accession>A0A5N6QA01</accession>
<sequence length="158" mass="17186">MLNFFGTPGTFTGLALRISQFIFASGSIVLMISSNTSLNFTSFRMLIMSMLFQATWSFCFGALDAYTLVTKRVFHNRRANVIFIVVGDWVTALLSLGAASASAAVMVFYLHDLGGGSAVGRLSGEYELKFQMSIAMAYMSWVTSGISALVMLWILAAT</sequence>
<name>A0A5N6QA01_9ROSI</name>
<dbReference type="Proteomes" id="UP000327013">
    <property type="component" value="Chromosome 1"/>
</dbReference>
<keyword evidence="5 8" id="KW-0812">Transmembrane</keyword>
<keyword evidence="4 8" id="KW-1003">Cell membrane</keyword>
<dbReference type="PANTHER" id="PTHR32021:SF5">
    <property type="entry name" value="CASP-LIKE PROTEIN 5B3"/>
    <property type="match status" value="1"/>
</dbReference>
<evidence type="ECO:0000256" key="4">
    <source>
        <dbReference type="ARBA" id="ARBA00022475"/>
    </source>
</evidence>
<gene>
    <name evidence="10" type="ORF">FH972_000856</name>
</gene>
<feature type="transmembrane region" description="Helical" evidence="8">
    <location>
        <begin position="45"/>
        <end position="69"/>
    </location>
</feature>
<dbReference type="InterPro" id="IPR045009">
    <property type="entry name" value="CASPL-5"/>
</dbReference>
<evidence type="ECO:0000256" key="8">
    <source>
        <dbReference type="RuleBase" id="RU361233"/>
    </source>
</evidence>
<dbReference type="PANTHER" id="PTHR32021">
    <property type="entry name" value="CASP-LIKE PROTEIN 5B3"/>
    <property type="match status" value="1"/>
</dbReference>
<dbReference type="GO" id="GO:0005886">
    <property type="term" value="C:plasma membrane"/>
    <property type="evidence" value="ECO:0007669"/>
    <property type="project" value="UniProtKB-SubCell"/>
</dbReference>
<evidence type="ECO:0000256" key="7">
    <source>
        <dbReference type="ARBA" id="ARBA00023136"/>
    </source>
</evidence>